<comment type="caution">
    <text evidence="2">The sequence shown here is derived from an EMBL/GenBank/DDBJ whole genome shotgun (WGS) entry which is preliminary data.</text>
</comment>
<keyword evidence="3" id="KW-1185">Reference proteome</keyword>
<dbReference type="PANTHER" id="PTHR39069:SF8">
    <property type="entry name" value="FI17111P1"/>
    <property type="match status" value="1"/>
</dbReference>
<proteinExistence type="predicted"/>
<dbReference type="Proteomes" id="UP000786811">
    <property type="component" value="Unassembled WGS sequence"/>
</dbReference>
<feature type="domain" description="EB" evidence="1">
    <location>
        <begin position="169"/>
        <end position="203"/>
    </location>
</feature>
<sequence>TLGGSCKSAYDCDKIKFSKCSENNKCVCEAGFIAFDSSTCSSPQLSGSCTSDNDCNYVMHAKCGGNNKCVCRANNVAVNERCLPIVNGFCWKNETCATKNSICIDSTCHCNPGFKFSPQINECRQPYIGKPCEVNSDCDEIVNGECSNDKRCTCKKNSIILDEFTCGPKLGGACSDDEECLSENSKCEDNICACKTGFSAVNTFDCLVATKLGMPCNSKANCKQLYNSDCIQGHCVCPSNTFAINQTACLSLIGGSCLSHDDCRPAYSVCNSSRCECQFEYVPASSNQCIFGSSAVDCRSNADCGDQMRRECSTYNKCVCKSNSVALGTYECKSIVGGYCAEDTDCAIINSVCVNNTCQCKFTLKPISHNLCPTNY</sequence>
<dbReference type="OrthoDB" id="504708at2759"/>
<dbReference type="Pfam" id="PF01683">
    <property type="entry name" value="EB"/>
    <property type="match status" value="1"/>
</dbReference>
<evidence type="ECO:0000259" key="1">
    <source>
        <dbReference type="Pfam" id="PF01683"/>
    </source>
</evidence>
<gene>
    <name evidence="2" type="ORF">HICCMSTLAB_LOCUS6986</name>
</gene>
<dbReference type="InterPro" id="IPR006149">
    <property type="entry name" value="EB_dom"/>
</dbReference>
<reference evidence="2" key="1">
    <citation type="submission" date="2021-04" db="EMBL/GenBank/DDBJ databases">
        <authorList>
            <person name="Chebbi M.A.C M."/>
        </authorList>
    </citation>
    <scope>NUCLEOTIDE SEQUENCE</scope>
</reference>
<organism evidence="2 3">
    <name type="scientific">Cotesia congregata</name>
    <name type="common">Parasitoid wasp</name>
    <name type="synonym">Apanteles congregatus</name>
    <dbReference type="NCBI Taxonomy" id="51543"/>
    <lineage>
        <taxon>Eukaryota</taxon>
        <taxon>Metazoa</taxon>
        <taxon>Ecdysozoa</taxon>
        <taxon>Arthropoda</taxon>
        <taxon>Hexapoda</taxon>
        <taxon>Insecta</taxon>
        <taxon>Pterygota</taxon>
        <taxon>Neoptera</taxon>
        <taxon>Endopterygota</taxon>
        <taxon>Hymenoptera</taxon>
        <taxon>Apocrita</taxon>
        <taxon>Ichneumonoidea</taxon>
        <taxon>Braconidae</taxon>
        <taxon>Microgastrinae</taxon>
        <taxon>Cotesia</taxon>
    </lineage>
</organism>
<dbReference type="PANTHER" id="PTHR39069">
    <property type="entry name" value="ECDYSONE-INDUCIBLE GENE E1, ISOFORM A"/>
    <property type="match status" value="1"/>
</dbReference>
<name>A0A8J2MLC5_COTCN</name>
<accession>A0A8J2MLC5</accession>
<protein>
    <recommendedName>
        <fullName evidence="1">EB domain-containing protein</fullName>
    </recommendedName>
</protein>
<dbReference type="AlphaFoldDB" id="A0A8J2MLC5"/>
<dbReference type="EMBL" id="CAJNRD030001120">
    <property type="protein sequence ID" value="CAG5093656.1"/>
    <property type="molecule type" value="Genomic_DNA"/>
</dbReference>
<feature type="non-terminal residue" evidence="2">
    <location>
        <position position="1"/>
    </location>
</feature>
<evidence type="ECO:0000313" key="2">
    <source>
        <dbReference type="EMBL" id="CAG5093656.1"/>
    </source>
</evidence>
<evidence type="ECO:0000313" key="3">
    <source>
        <dbReference type="Proteomes" id="UP000786811"/>
    </source>
</evidence>